<organism evidence="7 8">
    <name type="scientific">Roseateles asaccharophilus</name>
    <dbReference type="NCBI Taxonomy" id="582607"/>
    <lineage>
        <taxon>Bacteria</taxon>
        <taxon>Pseudomonadati</taxon>
        <taxon>Pseudomonadota</taxon>
        <taxon>Betaproteobacteria</taxon>
        <taxon>Burkholderiales</taxon>
        <taxon>Sphaerotilaceae</taxon>
        <taxon>Roseateles</taxon>
    </lineage>
</organism>
<dbReference type="EMBL" id="SNXE01000007">
    <property type="protein sequence ID" value="TDP07694.1"/>
    <property type="molecule type" value="Genomic_DNA"/>
</dbReference>
<feature type="transmembrane region" description="Helical" evidence="6">
    <location>
        <begin position="254"/>
        <end position="272"/>
    </location>
</feature>
<proteinExistence type="predicted"/>
<keyword evidence="3 6" id="KW-0812">Transmembrane</keyword>
<feature type="transmembrane region" description="Helical" evidence="6">
    <location>
        <begin position="60"/>
        <end position="84"/>
    </location>
</feature>
<gene>
    <name evidence="7" type="ORF">DFR39_107227</name>
</gene>
<evidence type="ECO:0000256" key="2">
    <source>
        <dbReference type="ARBA" id="ARBA00022475"/>
    </source>
</evidence>
<reference evidence="7 8" key="1">
    <citation type="submission" date="2019-03" db="EMBL/GenBank/DDBJ databases">
        <title>Genomic Encyclopedia of Type Strains, Phase IV (KMG-IV): sequencing the most valuable type-strain genomes for metagenomic binning, comparative biology and taxonomic classification.</title>
        <authorList>
            <person name="Goeker M."/>
        </authorList>
    </citation>
    <scope>NUCLEOTIDE SEQUENCE [LARGE SCALE GENOMIC DNA]</scope>
    <source>
        <strain evidence="7 8">DSM 25082</strain>
    </source>
</reference>
<sequence length="536" mass="55362">MNDLDLIDLPTLGTIAGGLGLFLLGMGLMTEGLKLAAGPALHRILAGATRTRVQALGSGLLVTALVQSSSAVTVAVIGFVNAGLLALGPALWVLFGANVGTSMTGWIVALIGLKFKVELLAMPLAGLGALLRLVGEGRRSGAIGTALAGFGLLFMGIALLQQAFAGLAGQISLPQDDGPLGVLAQLGIGLLMTVLMQSSSAAMAITLTAAQGGLIGAQGAAAVVIGANIGTTVTALLAAIAATPNARRAALAHVVFNLLTGVVALLLLPWLIGMLGQLREALGLPPDPATTLALFHTTFNVMGILLIWPLASPLSTWLQQCFRVREEDEALPRHLDDTVLAIPTLALDALQRETARVGEKALELTRRTLRGAHIDSLKSEQAALLGLGKAIDQFADRLRRAAMSSQSSTQFADVLRLQRHYLAAAEQALVAATLTPAHLPEASPGDMAAVFQEAAEALLLACQPEAAPEAPGLEAALSAMESGYEALKTSLLTAGVDGRLTLGDMEQALRRYSALQLALQQLRKAKQRLGSAPLAA</sequence>
<evidence type="ECO:0000313" key="8">
    <source>
        <dbReference type="Proteomes" id="UP000295357"/>
    </source>
</evidence>
<keyword evidence="4 6" id="KW-1133">Transmembrane helix</keyword>
<feature type="transmembrane region" description="Helical" evidence="6">
    <location>
        <begin position="141"/>
        <end position="160"/>
    </location>
</feature>
<feature type="transmembrane region" description="Helical" evidence="6">
    <location>
        <begin position="219"/>
        <end position="242"/>
    </location>
</feature>
<evidence type="ECO:0000313" key="7">
    <source>
        <dbReference type="EMBL" id="TDP07694.1"/>
    </source>
</evidence>
<dbReference type="PANTHER" id="PTHR10010">
    <property type="entry name" value="SOLUTE CARRIER FAMILY 34 SODIUM PHOSPHATE , MEMBER 2-RELATED"/>
    <property type="match status" value="1"/>
</dbReference>
<feature type="transmembrane region" description="Helical" evidence="6">
    <location>
        <begin position="292"/>
        <end position="311"/>
    </location>
</feature>
<name>A0A4R6MYN8_9BURK</name>
<evidence type="ECO:0000256" key="4">
    <source>
        <dbReference type="ARBA" id="ARBA00022989"/>
    </source>
</evidence>
<dbReference type="Proteomes" id="UP000295357">
    <property type="component" value="Unassembled WGS sequence"/>
</dbReference>
<comment type="subcellular location">
    <subcellularLocation>
        <location evidence="1">Cell membrane</location>
        <topology evidence="1">Multi-pass membrane protein</topology>
    </subcellularLocation>
</comment>
<protein>
    <submittedName>
        <fullName evidence="7">Phosphate:Na+ symporter</fullName>
    </submittedName>
</protein>
<dbReference type="InterPro" id="IPR004633">
    <property type="entry name" value="NaPi_cotrn-rel/YqeW-like"/>
</dbReference>
<dbReference type="NCBIfam" id="NF037997">
    <property type="entry name" value="Na_Pi_symport"/>
    <property type="match status" value="1"/>
</dbReference>
<keyword evidence="8" id="KW-1185">Reference proteome</keyword>
<dbReference type="NCBIfam" id="TIGR00704">
    <property type="entry name" value="NaPi_cotrn_rel"/>
    <property type="match status" value="1"/>
</dbReference>
<dbReference type="GO" id="GO:0005436">
    <property type="term" value="F:sodium:phosphate symporter activity"/>
    <property type="evidence" value="ECO:0007669"/>
    <property type="project" value="InterPro"/>
</dbReference>
<dbReference type="RefSeq" id="WP_133604548.1">
    <property type="nucleotide sequence ID" value="NZ_JAUFPJ010000008.1"/>
</dbReference>
<dbReference type="Pfam" id="PF02690">
    <property type="entry name" value="Na_Pi_cotrans"/>
    <property type="match status" value="2"/>
</dbReference>
<evidence type="ECO:0000256" key="5">
    <source>
        <dbReference type="ARBA" id="ARBA00023136"/>
    </source>
</evidence>
<dbReference type="GO" id="GO:0005886">
    <property type="term" value="C:plasma membrane"/>
    <property type="evidence" value="ECO:0007669"/>
    <property type="project" value="UniProtKB-SubCell"/>
</dbReference>
<dbReference type="GO" id="GO:0044341">
    <property type="term" value="P:sodium-dependent phosphate transport"/>
    <property type="evidence" value="ECO:0007669"/>
    <property type="project" value="InterPro"/>
</dbReference>
<dbReference type="PANTHER" id="PTHR10010:SF46">
    <property type="entry name" value="SODIUM-DEPENDENT PHOSPHATE TRANSPORT PROTEIN 2B"/>
    <property type="match status" value="1"/>
</dbReference>
<evidence type="ECO:0000256" key="6">
    <source>
        <dbReference type="SAM" id="Phobius"/>
    </source>
</evidence>
<dbReference type="InterPro" id="IPR003841">
    <property type="entry name" value="Na/Pi_transpt"/>
</dbReference>
<dbReference type="AlphaFoldDB" id="A0A4R6MYN8"/>
<keyword evidence="5 6" id="KW-0472">Membrane</keyword>
<evidence type="ECO:0000256" key="3">
    <source>
        <dbReference type="ARBA" id="ARBA00022692"/>
    </source>
</evidence>
<evidence type="ECO:0000256" key="1">
    <source>
        <dbReference type="ARBA" id="ARBA00004651"/>
    </source>
</evidence>
<comment type="caution">
    <text evidence="7">The sequence shown here is derived from an EMBL/GenBank/DDBJ whole genome shotgun (WGS) entry which is preliminary data.</text>
</comment>
<feature type="transmembrane region" description="Helical" evidence="6">
    <location>
        <begin position="12"/>
        <end position="33"/>
    </location>
</feature>
<accession>A0A4R6MYN8</accession>
<dbReference type="OrthoDB" id="9763003at2"/>
<keyword evidence="2" id="KW-1003">Cell membrane</keyword>
<feature type="transmembrane region" description="Helical" evidence="6">
    <location>
        <begin position="90"/>
        <end position="112"/>
    </location>
</feature>